<keyword evidence="2" id="KW-1185">Reference proteome</keyword>
<gene>
    <name evidence="1" type="ORF">RFI_30470</name>
</gene>
<name>X6M0K0_RETFI</name>
<reference evidence="1 2" key="1">
    <citation type="journal article" date="2013" name="Curr. Biol.">
        <title>The Genome of the Foraminiferan Reticulomyxa filosa.</title>
        <authorList>
            <person name="Glockner G."/>
            <person name="Hulsmann N."/>
            <person name="Schleicher M."/>
            <person name="Noegel A.A."/>
            <person name="Eichinger L."/>
            <person name="Gallinger C."/>
            <person name="Pawlowski J."/>
            <person name="Sierra R."/>
            <person name="Euteneuer U."/>
            <person name="Pillet L."/>
            <person name="Moustafa A."/>
            <person name="Platzer M."/>
            <person name="Groth M."/>
            <person name="Szafranski K."/>
            <person name="Schliwa M."/>
        </authorList>
    </citation>
    <scope>NUCLEOTIDE SEQUENCE [LARGE SCALE GENOMIC DNA]</scope>
</reference>
<evidence type="ECO:0000313" key="2">
    <source>
        <dbReference type="Proteomes" id="UP000023152"/>
    </source>
</evidence>
<comment type="caution">
    <text evidence="1">The sequence shown here is derived from an EMBL/GenBank/DDBJ whole genome shotgun (WGS) entry which is preliminary data.</text>
</comment>
<dbReference type="EMBL" id="ASPP01026678">
    <property type="protein sequence ID" value="ETO06922.1"/>
    <property type="molecule type" value="Genomic_DNA"/>
</dbReference>
<sequence length="209" mass="24091">MNLWEYGILCLAGRSDWVPYSHLLKTYSSEMRTKTLNRSHNEFTSSPSRVGDANRERSFSSFHARIERDSQRRLLSAYDGNNFVKNLIVDKNQIHYYMFDFENLVTSTLCSKTPYRLEFEFSDTTLRKLSELIYLIPYHPDETTDERMDVLQALRAKTTSTSPVDQPVLGPHKNGPVKYGRPVLILGSNCCKDVHLSSLKDLYVAARGR</sequence>
<evidence type="ECO:0000313" key="1">
    <source>
        <dbReference type="EMBL" id="ETO06922.1"/>
    </source>
</evidence>
<dbReference type="Proteomes" id="UP000023152">
    <property type="component" value="Unassembled WGS sequence"/>
</dbReference>
<dbReference type="AlphaFoldDB" id="X6M0K0"/>
<accession>X6M0K0</accession>
<proteinExistence type="predicted"/>
<protein>
    <submittedName>
        <fullName evidence="1">Uncharacterized protein</fullName>
    </submittedName>
</protein>
<organism evidence="1 2">
    <name type="scientific">Reticulomyxa filosa</name>
    <dbReference type="NCBI Taxonomy" id="46433"/>
    <lineage>
        <taxon>Eukaryota</taxon>
        <taxon>Sar</taxon>
        <taxon>Rhizaria</taxon>
        <taxon>Retaria</taxon>
        <taxon>Foraminifera</taxon>
        <taxon>Monothalamids</taxon>
        <taxon>Reticulomyxidae</taxon>
        <taxon>Reticulomyxa</taxon>
    </lineage>
</organism>